<dbReference type="InterPro" id="IPR012337">
    <property type="entry name" value="RNaseH-like_sf"/>
</dbReference>
<dbReference type="Proteomes" id="UP000183567">
    <property type="component" value="Unassembled WGS sequence"/>
</dbReference>
<comment type="caution">
    <text evidence="3">The sequence shown here is derived from an EMBL/GenBank/DDBJ whole genome shotgun (WGS) entry which is preliminary data.</text>
</comment>
<proteinExistence type="predicted"/>
<evidence type="ECO:0000256" key="1">
    <source>
        <dbReference type="SAM" id="MobiDB-lite"/>
    </source>
</evidence>
<evidence type="ECO:0000313" key="3">
    <source>
        <dbReference type="EMBL" id="OJA15607.1"/>
    </source>
</evidence>
<dbReference type="InterPro" id="IPR036397">
    <property type="entry name" value="RNaseH_sf"/>
</dbReference>
<evidence type="ECO:0000259" key="2">
    <source>
        <dbReference type="PROSITE" id="PS50879"/>
    </source>
</evidence>
<dbReference type="Pfam" id="PF00075">
    <property type="entry name" value="RNase_H"/>
    <property type="match status" value="1"/>
</dbReference>
<feature type="region of interest" description="Disordered" evidence="1">
    <location>
        <begin position="23"/>
        <end position="79"/>
    </location>
</feature>
<gene>
    <name evidence="3" type="ORF">AZE42_13881</name>
</gene>
<dbReference type="SUPFAM" id="SSF53098">
    <property type="entry name" value="Ribonuclease H-like"/>
    <property type="match status" value="1"/>
</dbReference>
<dbReference type="PROSITE" id="PS50879">
    <property type="entry name" value="RNASE_H_1"/>
    <property type="match status" value="1"/>
</dbReference>
<dbReference type="Gene3D" id="3.30.420.10">
    <property type="entry name" value="Ribonuclease H-like superfamily/Ribonuclease H"/>
    <property type="match status" value="1"/>
</dbReference>
<sequence>MQRLARPHGATFDVTVHWIPGHSGVHGNEEADKAAKKAAEGHHRNSPPSQRSYKHIEKKHMHIGHDYGFSPPDLHECRA</sequence>
<dbReference type="InterPro" id="IPR002156">
    <property type="entry name" value="RNaseH_domain"/>
</dbReference>
<feature type="compositionally biased region" description="Basic and acidic residues" evidence="1">
    <location>
        <begin position="27"/>
        <end position="43"/>
    </location>
</feature>
<dbReference type="GO" id="GO:0004523">
    <property type="term" value="F:RNA-DNA hybrid ribonuclease activity"/>
    <property type="evidence" value="ECO:0007669"/>
    <property type="project" value="InterPro"/>
</dbReference>
<name>A0A1J8Q4M9_9AGAM</name>
<accession>A0A1J8Q4M9</accession>
<feature type="domain" description="RNase H type-1" evidence="2">
    <location>
        <begin position="1"/>
        <end position="40"/>
    </location>
</feature>
<dbReference type="EMBL" id="LVVM01002990">
    <property type="protein sequence ID" value="OJA15607.1"/>
    <property type="molecule type" value="Genomic_DNA"/>
</dbReference>
<feature type="compositionally biased region" description="Basic residues" evidence="1">
    <location>
        <begin position="52"/>
        <end position="62"/>
    </location>
</feature>
<reference evidence="3 4" key="1">
    <citation type="submission" date="2016-03" db="EMBL/GenBank/DDBJ databases">
        <title>Comparative genomics of the ectomycorrhizal sister species Rhizopogon vinicolor and Rhizopogon vesiculosus (Basidiomycota: Boletales) reveals a divergence of the mating type B locus.</title>
        <authorList>
            <person name="Mujic A.B."/>
            <person name="Kuo A."/>
            <person name="Tritt A."/>
            <person name="Lipzen A."/>
            <person name="Chen C."/>
            <person name="Johnson J."/>
            <person name="Sharma A."/>
            <person name="Barry K."/>
            <person name="Grigoriev I.V."/>
            <person name="Spatafora J.W."/>
        </authorList>
    </citation>
    <scope>NUCLEOTIDE SEQUENCE [LARGE SCALE GENOMIC DNA]</scope>
    <source>
        <strain evidence="3 4">AM-OR11-056</strain>
    </source>
</reference>
<dbReference type="GO" id="GO:0003676">
    <property type="term" value="F:nucleic acid binding"/>
    <property type="evidence" value="ECO:0007669"/>
    <property type="project" value="InterPro"/>
</dbReference>
<organism evidence="3 4">
    <name type="scientific">Rhizopogon vesiculosus</name>
    <dbReference type="NCBI Taxonomy" id="180088"/>
    <lineage>
        <taxon>Eukaryota</taxon>
        <taxon>Fungi</taxon>
        <taxon>Dikarya</taxon>
        <taxon>Basidiomycota</taxon>
        <taxon>Agaricomycotina</taxon>
        <taxon>Agaricomycetes</taxon>
        <taxon>Agaricomycetidae</taxon>
        <taxon>Boletales</taxon>
        <taxon>Suillineae</taxon>
        <taxon>Rhizopogonaceae</taxon>
        <taxon>Rhizopogon</taxon>
    </lineage>
</organism>
<protein>
    <recommendedName>
        <fullName evidence="2">RNase H type-1 domain-containing protein</fullName>
    </recommendedName>
</protein>
<dbReference type="AlphaFoldDB" id="A0A1J8Q4M9"/>
<keyword evidence="4" id="KW-1185">Reference proteome</keyword>
<evidence type="ECO:0000313" key="4">
    <source>
        <dbReference type="Proteomes" id="UP000183567"/>
    </source>
</evidence>